<dbReference type="RefSeq" id="WP_290207632.1">
    <property type="nucleotide sequence ID" value="NZ_JASDDK010000007.1"/>
</dbReference>
<dbReference type="EMBL" id="JASDDK010000007">
    <property type="protein sequence ID" value="MDN3493944.1"/>
    <property type="molecule type" value="Genomic_DNA"/>
</dbReference>
<name>A0ABT7ZYM2_9FLAO</name>
<keyword evidence="2" id="KW-1185">Reference proteome</keyword>
<protein>
    <recommendedName>
        <fullName evidence="3">Glycine dehydrogenase</fullName>
    </recommendedName>
</protein>
<reference evidence="1 2" key="1">
    <citation type="journal article" date="2023" name="Int. J. Syst. Evol. Microbiol.">
        <title>Winogradskyella bathintestinalis sp. nov., isolated from the intestine of the deep-sea loosejaw dragonfish, Malacosteus niger.</title>
        <authorList>
            <person name="Uniacke-Lowe S."/>
            <person name="Johnson C.N."/>
            <person name="Stanton C."/>
            <person name="Hill C."/>
            <person name="Ross P."/>
        </authorList>
    </citation>
    <scope>NUCLEOTIDE SEQUENCE [LARGE SCALE GENOMIC DNA]</scope>
    <source>
        <strain evidence="1 2">APC 3343</strain>
    </source>
</reference>
<gene>
    <name evidence="1" type="ORF">QMA06_14565</name>
</gene>
<evidence type="ECO:0000313" key="2">
    <source>
        <dbReference type="Proteomes" id="UP001231197"/>
    </source>
</evidence>
<comment type="caution">
    <text evidence="1">The sequence shown here is derived from an EMBL/GenBank/DDBJ whole genome shotgun (WGS) entry which is preliminary data.</text>
</comment>
<proteinExistence type="predicted"/>
<evidence type="ECO:0008006" key="3">
    <source>
        <dbReference type="Google" id="ProtNLM"/>
    </source>
</evidence>
<organism evidence="1 2">
    <name type="scientific">Winogradskyella bathintestinalis</name>
    <dbReference type="NCBI Taxonomy" id="3035208"/>
    <lineage>
        <taxon>Bacteria</taxon>
        <taxon>Pseudomonadati</taxon>
        <taxon>Bacteroidota</taxon>
        <taxon>Flavobacteriia</taxon>
        <taxon>Flavobacteriales</taxon>
        <taxon>Flavobacteriaceae</taxon>
        <taxon>Winogradskyella</taxon>
    </lineage>
</organism>
<sequence>MKKSFLFISCEEAKHICDKAQYNEASIWEHFKLSLRLMYCRITKSYSSKNKQLSKVIETSEVKCLKAEERRRLQNQFNEALSEQQQTN</sequence>
<dbReference type="Proteomes" id="UP001231197">
    <property type="component" value="Unassembled WGS sequence"/>
</dbReference>
<evidence type="ECO:0000313" key="1">
    <source>
        <dbReference type="EMBL" id="MDN3493944.1"/>
    </source>
</evidence>
<accession>A0ABT7ZYM2</accession>